<comment type="similarity">
    <text evidence="8">Belongs to the aspartate/glutamate racemases family.</text>
</comment>
<dbReference type="SUPFAM" id="SSF53681">
    <property type="entry name" value="Aspartate/glutamate racemase"/>
    <property type="match status" value="2"/>
</dbReference>
<feature type="active site" description="Proton donor/acceptor" evidence="8">
    <location>
        <position position="199"/>
    </location>
</feature>
<evidence type="ECO:0000313" key="9">
    <source>
        <dbReference type="EMBL" id="SCM73115.1"/>
    </source>
</evidence>
<sequence>MDSNSRLPIGLFDSGMGGLTVFKALAKRLPGEDLLYLGDTARLPYGTKGRDTIIRYTLSAAQKLVDMGVKMLVIACNTATAAALPALREHFAPLPVLGVVEPGSQAAAEASRNGRILVLATEATINGGAYQQAITRIRPDAVVLTRACNLFVSLAEEGWMNGPLVEGIIRRYLEGLFDAPDNKTANDAALLPDTLVLGCTHYPLLQDALRQVVGPDVHIVDSAATTAEFVARELNTLHLLHPDRATADSDATGKHLGQSHFLTTDHVARFIRTGGLFLGRKMTESEVTLVDL</sequence>
<name>A0A212L6I7_9BACT</name>
<dbReference type="GO" id="GO:0008360">
    <property type="term" value="P:regulation of cell shape"/>
    <property type="evidence" value="ECO:0007669"/>
    <property type="project" value="UniProtKB-KW"/>
</dbReference>
<dbReference type="InterPro" id="IPR004391">
    <property type="entry name" value="Glu_race"/>
</dbReference>
<evidence type="ECO:0000256" key="4">
    <source>
        <dbReference type="ARBA" id="ARBA00022984"/>
    </source>
</evidence>
<proteinExistence type="inferred from homology"/>
<dbReference type="FunFam" id="3.40.50.1860:FF:000002">
    <property type="entry name" value="Glutamate racemase"/>
    <property type="match status" value="1"/>
</dbReference>
<dbReference type="PANTHER" id="PTHR21198:SF2">
    <property type="entry name" value="GLUTAMATE RACEMASE"/>
    <property type="match status" value="1"/>
</dbReference>
<keyword evidence="3 8" id="KW-0133">Cell shape</keyword>
<dbReference type="InterPro" id="IPR001920">
    <property type="entry name" value="Asp/Glu_race"/>
</dbReference>
<keyword evidence="6 8" id="KW-0961">Cell wall biogenesis/degradation</keyword>
<accession>A0A212L6I7</accession>
<dbReference type="PROSITE" id="PS00924">
    <property type="entry name" value="ASP_GLU_RACEMASE_2"/>
    <property type="match status" value="1"/>
</dbReference>
<comment type="catalytic activity">
    <reaction evidence="1 8">
        <text>L-glutamate = D-glutamate</text>
        <dbReference type="Rhea" id="RHEA:12813"/>
        <dbReference type="ChEBI" id="CHEBI:29985"/>
        <dbReference type="ChEBI" id="CHEBI:29986"/>
        <dbReference type="EC" id="5.1.1.3"/>
    </reaction>
</comment>
<reference evidence="9" key="1">
    <citation type="submission" date="2016-08" db="EMBL/GenBank/DDBJ databases">
        <authorList>
            <person name="Seilhamer J.J."/>
        </authorList>
    </citation>
    <scope>NUCLEOTIDE SEQUENCE</scope>
    <source>
        <strain evidence="9">86-1</strain>
    </source>
</reference>
<dbReference type="AlphaFoldDB" id="A0A212L6I7"/>
<dbReference type="HAMAP" id="MF_00258">
    <property type="entry name" value="Glu_racemase"/>
    <property type="match status" value="1"/>
</dbReference>
<dbReference type="GO" id="GO:0008881">
    <property type="term" value="F:glutamate racemase activity"/>
    <property type="evidence" value="ECO:0007669"/>
    <property type="project" value="UniProtKB-UniRule"/>
</dbReference>
<feature type="active site" description="Proton donor/acceptor" evidence="8">
    <location>
        <position position="76"/>
    </location>
</feature>
<organism evidence="9">
    <name type="scientific">uncultured Desulfovibrio sp</name>
    <dbReference type="NCBI Taxonomy" id="167968"/>
    <lineage>
        <taxon>Bacteria</taxon>
        <taxon>Pseudomonadati</taxon>
        <taxon>Thermodesulfobacteriota</taxon>
        <taxon>Desulfovibrionia</taxon>
        <taxon>Desulfovibrionales</taxon>
        <taxon>Desulfovibrionaceae</taxon>
        <taxon>Desulfovibrio</taxon>
        <taxon>environmental samples</taxon>
    </lineage>
</organism>
<keyword evidence="5 8" id="KW-0413">Isomerase</keyword>
<evidence type="ECO:0000256" key="3">
    <source>
        <dbReference type="ARBA" id="ARBA00022960"/>
    </source>
</evidence>
<evidence type="ECO:0000256" key="1">
    <source>
        <dbReference type="ARBA" id="ARBA00001602"/>
    </source>
</evidence>
<evidence type="ECO:0000256" key="5">
    <source>
        <dbReference type="ARBA" id="ARBA00023235"/>
    </source>
</evidence>
<feature type="binding site" evidence="8">
    <location>
        <begin position="77"/>
        <end position="78"/>
    </location>
    <ligand>
        <name>substrate</name>
    </ligand>
</feature>
<feature type="binding site" evidence="8">
    <location>
        <begin position="200"/>
        <end position="201"/>
    </location>
    <ligand>
        <name>substrate</name>
    </ligand>
</feature>
<evidence type="ECO:0000256" key="2">
    <source>
        <dbReference type="ARBA" id="ARBA00013090"/>
    </source>
</evidence>
<comment type="function">
    <text evidence="8">Provides the (R)-glutamate required for cell wall biosynthesis.</text>
</comment>
<gene>
    <name evidence="8 9" type="primary">murI</name>
    <name evidence="9" type="ORF">KL86DES1_21041</name>
</gene>
<keyword evidence="4 8" id="KW-0573">Peptidoglycan synthesis</keyword>
<dbReference type="Gene3D" id="3.40.50.1860">
    <property type="match status" value="2"/>
</dbReference>
<dbReference type="InterPro" id="IPR018187">
    <property type="entry name" value="Asp/Glu_racemase_AS_1"/>
</dbReference>
<dbReference type="InterPro" id="IPR033134">
    <property type="entry name" value="Asp/Glu_racemase_AS_2"/>
</dbReference>
<dbReference type="Pfam" id="PF01177">
    <property type="entry name" value="Asp_Glu_race"/>
    <property type="match status" value="1"/>
</dbReference>
<feature type="binding site" evidence="8">
    <location>
        <begin position="45"/>
        <end position="46"/>
    </location>
    <ligand>
        <name>substrate</name>
    </ligand>
</feature>
<protein>
    <recommendedName>
        <fullName evidence="7 8">Glutamate racemase</fullName>
        <ecNumber evidence="2 8">5.1.1.3</ecNumber>
    </recommendedName>
</protein>
<evidence type="ECO:0000256" key="8">
    <source>
        <dbReference type="HAMAP-Rule" id="MF_00258"/>
    </source>
</evidence>
<dbReference type="GO" id="GO:0071555">
    <property type="term" value="P:cell wall organization"/>
    <property type="evidence" value="ECO:0007669"/>
    <property type="project" value="UniProtKB-KW"/>
</dbReference>
<comment type="pathway">
    <text evidence="8">Cell wall biogenesis; peptidoglycan biosynthesis.</text>
</comment>
<dbReference type="PANTHER" id="PTHR21198">
    <property type="entry name" value="GLUTAMATE RACEMASE"/>
    <property type="match status" value="1"/>
</dbReference>
<dbReference type="UniPathway" id="UPA00219"/>
<dbReference type="PROSITE" id="PS00923">
    <property type="entry name" value="ASP_GLU_RACEMASE_1"/>
    <property type="match status" value="1"/>
</dbReference>
<dbReference type="EMBL" id="FMJC01000002">
    <property type="protein sequence ID" value="SCM73115.1"/>
    <property type="molecule type" value="Genomic_DNA"/>
</dbReference>
<dbReference type="InterPro" id="IPR015942">
    <property type="entry name" value="Asp/Glu/hydantoin_racemase"/>
</dbReference>
<dbReference type="EC" id="5.1.1.3" evidence="2 8"/>
<dbReference type="GO" id="GO:0009252">
    <property type="term" value="P:peptidoglycan biosynthetic process"/>
    <property type="evidence" value="ECO:0007669"/>
    <property type="project" value="UniProtKB-UniRule"/>
</dbReference>
<feature type="binding site" evidence="8">
    <location>
        <begin position="13"/>
        <end position="14"/>
    </location>
    <ligand>
        <name>substrate</name>
    </ligand>
</feature>
<dbReference type="RefSeq" id="WP_179980509.1">
    <property type="nucleotide sequence ID" value="NZ_LT608333.1"/>
</dbReference>
<evidence type="ECO:0000256" key="7">
    <source>
        <dbReference type="ARBA" id="ARBA00070053"/>
    </source>
</evidence>
<evidence type="ECO:0000256" key="6">
    <source>
        <dbReference type="ARBA" id="ARBA00023316"/>
    </source>
</evidence>
<dbReference type="NCBIfam" id="TIGR00067">
    <property type="entry name" value="glut_race"/>
    <property type="match status" value="1"/>
</dbReference>